<dbReference type="InterPro" id="IPR030678">
    <property type="entry name" value="Peptide/Ni-bd"/>
</dbReference>
<gene>
    <name evidence="6" type="ORF">JCM16774_1785</name>
</gene>
<dbReference type="PROSITE" id="PS51257">
    <property type="entry name" value="PROKAR_LIPOPROTEIN"/>
    <property type="match status" value="1"/>
</dbReference>
<dbReference type="Proteomes" id="UP000321606">
    <property type="component" value="Chromosome"/>
</dbReference>
<dbReference type="OrthoDB" id="9796817at2"/>
<dbReference type="AlphaFoldDB" id="A0A510JBZ3"/>
<dbReference type="GO" id="GO:1904680">
    <property type="term" value="F:peptide transmembrane transporter activity"/>
    <property type="evidence" value="ECO:0007669"/>
    <property type="project" value="TreeGrafter"/>
</dbReference>
<dbReference type="FunFam" id="3.10.105.10:FF:000001">
    <property type="entry name" value="Oligopeptide ABC transporter, oligopeptide-binding protein"/>
    <property type="match status" value="1"/>
</dbReference>
<keyword evidence="4" id="KW-0732">Signal</keyword>
<evidence type="ECO:0000256" key="1">
    <source>
        <dbReference type="ARBA" id="ARBA00004196"/>
    </source>
</evidence>
<dbReference type="RefSeq" id="WP_026738032.1">
    <property type="nucleotide sequence ID" value="NZ_AP019822.1"/>
</dbReference>
<dbReference type="Gene3D" id="3.40.190.10">
    <property type="entry name" value="Periplasmic binding protein-like II"/>
    <property type="match status" value="1"/>
</dbReference>
<dbReference type="InterPro" id="IPR000914">
    <property type="entry name" value="SBP_5_dom"/>
</dbReference>
<evidence type="ECO:0000256" key="4">
    <source>
        <dbReference type="ARBA" id="ARBA00022729"/>
    </source>
</evidence>
<sequence>MKTVKPRLNSLIFFLILSFIFIISCDNKLNKKNTERYFTTNLESEPETLDPQLIKDVSGYVLADKLYEGLVRLDENSEIIPAGAESWTVSEDGKIWTFSIRKGTKWSNGDTVTAYDYARGMKRGLEPETAAAYSFIMYYIQGAKEYNTGELKDFNKVGIKVKDDYTLEITLAKPVAYFGKTLITPIYLPVNEKVINKNKEKYGTEAEMAVYNGPYILTKWKHEDRMVLEKNPDYWNEKEIKSKKINLIMIADMDVSAKLFENKEVNFTRISLEKIREFKGKPELKPYPDGRVWYLALNTKNPVFKNKNIRKAMILAINREELVNNVLDGVGIKASGLVAKGIPGVEKDFREENGDLYAQYKDADLKTIFETGLKESGLTKENVKLTLTVDERGTGRKEAEFYQEQWKKKLGLEVKVDVVTYKEMITRATEGNFDILRNSWGPDYVDAMTYLEIFMTNSGLNTAKYSNPEYDKLVNFAQESINAKLRIKAMENAEKILINDFVYSGLYFQVGTYLQSTDVEDLIIRAAGNSIDFYKVYLK</sequence>
<evidence type="ECO:0000259" key="5">
    <source>
        <dbReference type="Pfam" id="PF00496"/>
    </source>
</evidence>
<name>A0A510JBZ3_9FUSO</name>
<comment type="subcellular location">
    <subcellularLocation>
        <location evidence="1">Cell envelope</location>
    </subcellularLocation>
</comment>
<dbReference type="Pfam" id="PF00496">
    <property type="entry name" value="SBP_bac_5"/>
    <property type="match status" value="1"/>
</dbReference>
<protein>
    <submittedName>
        <fullName evidence="6">Putative dipeptide-binding protein DppE</fullName>
    </submittedName>
</protein>
<dbReference type="FunFam" id="3.90.76.10:FF:000001">
    <property type="entry name" value="Oligopeptide ABC transporter substrate-binding protein"/>
    <property type="match status" value="1"/>
</dbReference>
<dbReference type="SUPFAM" id="SSF53850">
    <property type="entry name" value="Periplasmic binding protein-like II"/>
    <property type="match status" value="1"/>
</dbReference>
<dbReference type="PIRSF" id="PIRSF002741">
    <property type="entry name" value="MppA"/>
    <property type="match status" value="1"/>
</dbReference>
<dbReference type="GO" id="GO:0030288">
    <property type="term" value="C:outer membrane-bounded periplasmic space"/>
    <property type="evidence" value="ECO:0007669"/>
    <property type="project" value="UniProtKB-ARBA"/>
</dbReference>
<evidence type="ECO:0000313" key="6">
    <source>
        <dbReference type="EMBL" id="BBM36839.1"/>
    </source>
</evidence>
<dbReference type="EMBL" id="AP019822">
    <property type="protein sequence ID" value="BBM36839.1"/>
    <property type="molecule type" value="Genomic_DNA"/>
</dbReference>
<accession>A0A510JBZ3</accession>
<dbReference type="PANTHER" id="PTHR30290">
    <property type="entry name" value="PERIPLASMIC BINDING COMPONENT OF ABC TRANSPORTER"/>
    <property type="match status" value="1"/>
</dbReference>
<dbReference type="STRING" id="714315.GCA_000516535_01792"/>
<dbReference type="GO" id="GO:0043190">
    <property type="term" value="C:ATP-binding cassette (ABC) transporter complex"/>
    <property type="evidence" value="ECO:0007669"/>
    <property type="project" value="InterPro"/>
</dbReference>
<organism evidence="6 7">
    <name type="scientific">Pseudoleptotrichia goodfellowii</name>
    <dbReference type="NCBI Taxonomy" id="157692"/>
    <lineage>
        <taxon>Bacteria</taxon>
        <taxon>Fusobacteriati</taxon>
        <taxon>Fusobacteriota</taxon>
        <taxon>Fusobacteriia</taxon>
        <taxon>Fusobacteriales</taxon>
        <taxon>Leptotrichiaceae</taxon>
        <taxon>Pseudoleptotrichia</taxon>
    </lineage>
</organism>
<dbReference type="InterPro" id="IPR039424">
    <property type="entry name" value="SBP_5"/>
</dbReference>
<dbReference type="Gene3D" id="3.90.76.10">
    <property type="entry name" value="Dipeptide-binding Protein, Domain 1"/>
    <property type="match status" value="1"/>
</dbReference>
<dbReference type="Gene3D" id="3.10.105.10">
    <property type="entry name" value="Dipeptide-binding Protein, Domain 3"/>
    <property type="match status" value="1"/>
</dbReference>
<evidence type="ECO:0000256" key="3">
    <source>
        <dbReference type="ARBA" id="ARBA00022448"/>
    </source>
</evidence>
<proteinExistence type="inferred from homology"/>
<dbReference type="PANTHER" id="PTHR30290:SF10">
    <property type="entry name" value="PERIPLASMIC OLIGOPEPTIDE-BINDING PROTEIN-RELATED"/>
    <property type="match status" value="1"/>
</dbReference>
<dbReference type="KEGG" id="lgo:JCM16774_1785"/>
<evidence type="ECO:0000313" key="7">
    <source>
        <dbReference type="Proteomes" id="UP000321606"/>
    </source>
</evidence>
<dbReference type="GO" id="GO:0015833">
    <property type="term" value="P:peptide transport"/>
    <property type="evidence" value="ECO:0007669"/>
    <property type="project" value="TreeGrafter"/>
</dbReference>
<evidence type="ECO:0000256" key="2">
    <source>
        <dbReference type="ARBA" id="ARBA00005695"/>
    </source>
</evidence>
<keyword evidence="3" id="KW-0813">Transport</keyword>
<reference evidence="6 7" key="1">
    <citation type="submission" date="2019-07" db="EMBL/GenBank/DDBJ databases">
        <title>Complete Genome Sequence of Leptotrichia goodfellowii Strain JCM 16774.</title>
        <authorList>
            <person name="Watanabe S."/>
            <person name="Cui L."/>
        </authorList>
    </citation>
    <scope>NUCLEOTIDE SEQUENCE [LARGE SCALE GENOMIC DNA]</scope>
    <source>
        <strain evidence="6 7">JCM16774</strain>
    </source>
</reference>
<comment type="similarity">
    <text evidence="2">Belongs to the bacterial solute-binding protein 5 family.</text>
</comment>
<dbReference type="CDD" id="cd08504">
    <property type="entry name" value="PBP2_OppA"/>
    <property type="match status" value="1"/>
</dbReference>
<feature type="domain" description="Solute-binding protein family 5" evidence="5">
    <location>
        <begin position="78"/>
        <end position="459"/>
    </location>
</feature>